<dbReference type="AlphaFoldDB" id="A0A1X0J6P0"/>
<feature type="compositionally biased region" description="Basic residues" evidence="1">
    <location>
        <begin position="1"/>
        <end position="18"/>
    </location>
</feature>
<organism evidence="2 3">
    <name type="scientific">Mycobacteroides saopaulense</name>
    <dbReference type="NCBI Taxonomy" id="1578165"/>
    <lineage>
        <taxon>Bacteria</taxon>
        <taxon>Bacillati</taxon>
        <taxon>Actinomycetota</taxon>
        <taxon>Actinomycetes</taxon>
        <taxon>Mycobacteriales</taxon>
        <taxon>Mycobacteriaceae</taxon>
        <taxon>Mycobacteroides</taxon>
    </lineage>
</organism>
<proteinExistence type="predicted"/>
<protein>
    <submittedName>
        <fullName evidence="2">Uncharacterized protein</fullName>
    </submittedName>
</protein>
<name>A0A1X0J6P0_9MYCO</name>
<reference evidence="2 3" key="1">
    <citation type="submission" date="2016-12" db="EMBL/GenBank/DDBJ databases">
        <title>The new phylogeny of genus Mycobacterium.</title>
        <authorList>
            <person name="Tortoli E."/>
            <person name="Trovato A."/>
            <person name="Cirillo D.M."/>
        </authorList>
    </citation>
    <scope>NUCLEOTIDE SEQUENCE [LARGE SCALE GENOMIC DNA]</scope>
    <source>
        <strain evidence="2 3">CCUG 66554</strain>
    </source>
</reference>
<evidence type="ECO:0000313" key="2">
    <source>
        <dbReference type="EMBL" id="ORB57684.1"/>
    </source>
</evidence>
<evidence type="ECO:0000256" key="1">
    <source>
        <dbReference type="SAM" id="MobiDB-lite"/>
    </source>
</evidence>
<dbReference type="Proteomes" id="UP000192434">
    <property type="component" value="Unassembled WGS sequence"/>
</dbReference>
<comment type="caution">
    <text evidence="2">The sequence shown here is derived from an EMBL/GenBank/DDBJ whole genome shotgun (WGS) entry which is preliminary data.</text>
</comment>
<feature type="region of interest" description="Disordered" evidence="1">
    <location>
        <begin position="1"/>
        <end position="48"/>
    </location>
</feature>
<sequence>MSKGARNRRNRKQKRGQRASRAADGGLFGPQPRGGPFCATPPWKQPSTPEEAIAQMKQFVESVPKLIVCGRLGLKPLTEIQRRELLSDVNLLDSLETVASLQSRWDVAFTTTQRPDIVEAEFLASGSGDACKRARRRVTEHHDLLVSPRATAQLQREIIENASEDKGAPTIDRNTLVHILLSITSEQNGNEEFAGDLPTPKERAKLERDISKMGMAEMLEYIKKLIPDEVASNLFNMPTKYEMLLSNTYDLWFAPWAKKSKTTGLGATPAEAFQIGTGLDLFGLLRLGHRIVKRSVGGHQVRFTRDELVTDGVSEAAIDYLFKHMALTSDKYRGAMEVDREAGTIAHQRFTFTQYPFIVVDENTFVMIRHQWAMERLCGATLYHEAWFGLGTRSKGLGDRFKNAMNDAFEVFVGNILHRIAERGKGIRKIIDESDMQIAWKEKKGKTPSVCDWMLLGEGHCVVIDATNHAVRADAAQGLSTFDEYAADIDKIYVEGKFEQLLSTIDLAKKHGGWDGEVVDEDTNFVPLVVIPDTGVPTGLITNFDIIERGRKLFEHLQPHVYPAGLIAVSDVQLLEGMADWALSAPQGPGTDRNLMKLLAGWRHAVVSEGDASLQIFLHRRGFPLPLSKHILVNSRTAMKLLDKS</sequence>
<accession>A0A1X0J6P0</accession>
<evidence type="ECO:0000313" key="3">
    <source>
        <dbReference type="Proteomes" id="UP000192434"/>
    </source>
</evidence>
<gene>
    <name evidence="2" type="ORF">BST43_12285</name>
</gene>
<dbReference type="EMBL" id="MVII01000014">
    <property type="protein sequence ID" value="ORB57684.1"/>
    <property type="molecule type" value="Genomic_DNA"/>
</dbReference>
<dbReference type="OrthoDB" id="4549539at2"/>